<keyword evidence="1" id="KW-1133">Transmembrane helix</keyword>
<dbReference type="Proteomes" id="UP001174037">
    <property type="component" value="Unassembled WGS sequence"/>
</dbReference>
<dbReference type="EMBL" id="JARGCK010000025">
    <property type="protein sequence ID" value="MDK9867134.1"/>
    <property type="molecule type" value="Genomic_DNA"/>
</dbReference>
<gene>
    <name evidence="2" type="ORF">P1A27_14480</name>
</gene>
<evidence type="ECO:0000313" key="3">
    <source>
        <dbReference type="Proteomes" id="UP001174037"/>
    </source>
</evidence>
<protein>
    <recommendedName>
        <fullName evidence="4">Mid2-like cell wall stress sensor domain protein</fullName>
    </recommendedName>
</protein>
<evidence type="ECO:0000256" key="1">
    <source>
        <dbReference type="SAM" id="Phobius"/>
    </source>
</evidence>
<organism evidence="2 3">
    <name type="scientific">Staphylococcus equorum</name>
    <dbReference type="NCBI Taxonomy" id="246432"/>
    <lineage>
        <taxon>Bacteria</taxon>
        <taxon>Bacillati</taxon>
        <taxon>Bacillota</taxon>
        <taxon>Bacilli</taxon>
        <taxon>Bacillales</taxon>
        <taxon>Staphylococcaceae</taxon>
        <taxon>Staphylococcus</taxon>
    </lineage>
</organism>
<dbReference type="AlphaFoldDB" id="A0AAW7AT64"/>
<reference evidence="2" key="2">
    <citation type="submission" date="2023-03" db="EMBL/GenBank/DDBJ databases">
        <authorList>
            <person name="Vazquez L."/>
            <person name="Rodriguez J."/>
            <person name="Mayo B."/>
            <person name="Florez A.B."/>
        </authorList>
    </citation>
    <scope>NUCLEOTIDE SEQUENCE</scope>
    <source>
        <strain evidence="2">5A3I</strain>
    </source>
</reference>
<sequence length="66" mass="7620">MTITLLILILIVNLLEVLYLAIQCWRLKKRNAPDSAYKKMVNKVAPFMYVTVSISVIVLIILWISK</sequence>
<keyword evidence="1" id="KW-0812">Transmembrane</keyword>
<evidence type="ECO:0000313" key="2">
    <source>
        <dbReference type="EMBL" id="MDK9867134.1"/>
    </source>
</evidence>
<feature type="transmembrane region" description="Helical" evidence="1">
    <location>
        <begin position="46"/>
        <end position="65"/>
    </location>
</feature>
<dbReference type="RefSeq" id="WP_285324518.1">
    <property type="nucleotide sequence ID" value="NZ_JARGCK010000025.1"/>
</dbReference>
<keyword evidence="1" id="KW-0472">Membrane</keyword>
<reference evidence="2" key="1">
    <citation type="journal article" date="2023" name="Int. J. Mol. Sci.">
        <title>Antibiotic Resistance/Susceptibility Profiles of Staphylococcus equorum Strains from Cheese, and Genome Analysis for Antibiotic Resistance Genes.</title>
        <authorList>
            <person name="Vazquez L."/>
            <person name="Srednik M.E."/>
            <person name="Rodriguez J."/>
            <person name="Florez A.B."/>
            <person name="Mayo B."/>
        </authorList>
    </citation>
    <scope>NUCLEOTIDE SEQUENCE</scope>
    <source>
        <strain evidence="2">5A3I</strain>
    </source>
</reference>
<feature type="transmembrane region" description="Helical" evidence="1">
    <location>
        <begin position="6"/>
        <end position="25"/>
    </location>
</feature>
<proteinExistence type="predicted"/>
<accession>A0AAW7AT64</accession>
<evidence type="ECO:0008006" key="4">
    <source>
        <dbReference type="Google" id="ProtNLM"/>
    </source>
</evidence>
<comment type="caution">
    <text evidence="2">The sequence shown here is derived from an EMBL/GenBank/DDBJ whole genome shotgun (WGS) entry which is preliminary data.</text>
</comment>
<name>A0AAW7AT64_9STAP</name>